<accession>B0WP26</accession>
<feature type="transmembrane region" description="Helical" evidence="1">
    <location>
        <begin position="337"/>
        <end position="354"/>
    </location>
</feature>
<dbReference type="KEGG" id="cqu:CpipJ_CPIJ008706"/>
<reference evidence="3" key="2">
    <citation type="submission" date="2021-02" db="UniProtKB">
        <authorList>
            <consortium name="EnsemblMetazoa"/>
        </authorList>
    </citation>
    <scope>IDENTIFICATION</scope>
    <source>
        <strain evidence="3">JHB</strain>
    </source>
</reference>
<protein>
    <submittedName>
        <fullName evidence="2 3">Uncharacterized protein</fullName>
    </submittedName>
</protein>
<keyword evidence="4" id="KW-1185">Reference proteome</keyword>
<dbReference type="InParanoid" id="B0WP26"/>
<dbReference type="AlphaFoldDB" id="B0WP26"/>
<reference evidence="2" key="1">
    <citation type="submission" date="2007-03" db="EMBL/GenBank/DDBJ databases">
        <title>Annotation of Culex pipiens quinquefasciatus.</title>
        <authorList>
            <consortium name="The Broad Institute Genome Sequencing Platform"/>
            <person name="Atkinson P.W."/>
            <person name="Hemingway J."/>
            <person name="Christensen B.M."/>
            <person name="Higgs S."/>
            <person name="Kodira C."/>
            <person name="Hannick L."/>
            <person name="Megy K."/>
            <person name="O'Leary S."/>
            <person name="Pearson M."/>
            <person name="Haas B.J."/>
            <person name="Mauceli E."/>
            <person name="Wortman J.R."/>
            <person name="Lee N.H."/>
            <person name="Guigo R."/>
            <person name="Stanke M."/>
            <person name="Alvarado L."/>
            <person name="Amedeo P."/>
            <person name="Antoine C.H."/>
            <person name="Arensburger P."/>
            <person name="Bidwell S.L."/>
            <person name="Crawford M."/>
            <person name="Camaro F."/>
            <person name="Devon K."/>
            <person name="Engels R."/>
            <person name="Hammond M."/>
            <person name="Howarth C."/>
            <person name="Koehrsen M."/>
            <person name="Lawson D."/>
            <person name="Montgomery P."/>
            <person name="Nene V."/>
            <person name="Nusbaum C."/>
            <person name="Puiu D."/>
            <person name="Romero-Severson J."/>
            <person name="Severson D.W."/>
            <person name="Shumway M."/>
            <person name="Sisk P."/>
            <person name="Stolte C."/>
            <person name="Zeng Q."/>
            <person name="Eisenstadt E."/>
            <person name="Fraser-Liggett C."/>
            <person name="Strausberg R."/>
            <person name="Galagan J."/>
            <person name="Birren B."/>
            <person name="Collins F.H."/>
        </authorList>
    </citation>
    <scope>NUCLEOTIDE SEQUENCE [LARGE SCALE GENOMIC DNA]</scope>
    <source>
        <strain evidence="2">JHB</strain>
    </source>
</reference>
<dbReference type="EnsemblMetazoa" id="CPIJ008706-RA">
    <property type="protein sequence ID" value="CPIJ008706-PA"/>
    <property type="gene ID" value="CPIJ008706"/>
</dbReference>
<dbReference type="VEuPathDB" id="VectorBase:CQUJHB020415"/>
<evidence type="ECO:0000313" key="4">
    <source>
        <dbReference type="Proteomes" id="UP000002320"/>
    </source>
</evidence>
<dbReference type="HOGENOM" id="CLU_779041_0_0_1"/>
<evidence type="ECO:0000256" key="1">
    <source>
        <dbReference type="SAM" id="Phobius"/>
    </source>
</evidence>
<sequence>MFKTSERNPLLEVFCHTHHLLVEAGIMNHWKPQWKEDVSMKLTGCVLWILYTTKVTVSFNPEALDYVLRTIAYLKRVDSGVLSCVFYDLTLQHTFDNILGAILKSPQLDQVVKYVISGSYEDDRPKLPRDPSVLLIHAGNDAVHLGHPETIRSLVLTLRLFNPATNVLVFVNQSDELCMKLTGCVLWILYTTKVTVSFNPEALDYVLRTIAYLKRVDSGVLSCVFYDLTLQHTFDNILGAILKSPQLDQVVKYVISGSYEDDRPKLPRDPSVLLIHAGNDAVHLGHPETIRSLVLTLRLFNPATNVLVFVNQSDELLFPTRGMSTGWTKRHGFSTPWLLSANILVVICTVYSLYSA</sequence>
<keyword evidence="1" id="KW-0812">Transmembrane</keyword>
<proteinExistence type="predicted"/>
<gene>
    <name evidence="3" type="primary">6041161</name>
    <name evidence="2" type="ORF">CpipJ_CPIJ008706</name>
</gene>
<keyword evidence="1" id="KW-1133">Transmembrane helix</keyword>
<dbReference type="EMBL" id="DS232019">
    <property type="protein sequence ID" value="EDS32065.1"/>
    <property type="molecule type" value="Genomic_DNA"/>
</dbReference>
<dbReference type="Proteomes" id="UP000002320">
    <property type="component" value="Unassembled WGS sequence"/>
</dbReference>
<dbReference type="VEuPathDB" id="VectorBase:CPIJ008706"/>
<organism>
    <name type="scientific">Culex quinquefasciatus</name>
    <name type="common">Southern house mosquito</name>
    <name type="synonym">Culex pungens</name>
    <dbReference type="NCBI Taxonomy" id="7176"/>
    <lineage>
        <taxon>Eukaryota</taxon>
        <taxon>Metazoa</taxon>
        <taxon>Ecdysozoa</taxon>
        <taxon>Arthropoda</taxon>
        <taxon>Hexapoda</taxon>
        <taxon>Insecta</taxon>
        <taxon>Pterygota</taxon>
        <taxon>Neoptera</taxon>
        <taxon>Endopterygota</taxon>
        <taxon>Diptera</taxon>
        <taxon>Nematocera</taxon>
        <taxon>Culicoidea</taxon>
        <taxon>Culicidae</taxon>
        <taxon>Culicinae</taxon>
        <taxon>Culicini</taxon>
        <taxon>Culex</taxon>
        <taxon>Culex</taxon>
    </lineage>
</organism>
<name>B0WP26_CULQU</name>
<keyword evidence="1" id="KW-0472">Membrane</keyword>
<dbReference type="VEuPathDB" id="VectorBase:CQUJHB020357"/>
<evidence type="ECO:0000313" key="2">
    <source>
        <dbReference type="EMBL" id="EDS32065.1"/>
    </source>
</evidence>
<dbReference type="VEuPathDB" id="VectorBase:CQUJHB020411"/>
<evidence type="ECO:0000313" key="3">
    <source>
        <dbReference type="EnsemblMetazoa" id="CPIJ008706-PA"/>
    </source>
</evidence>